<evidence type="ECO:0000256" key="1">
    <source>
        <dbReference type="SAM" id="Phobius"/>
    </source>
</evidence>
<keyword evidence="3" id="KW-1185">Reference proteome</keyword>
<feature type="transmembrane region" description="Helical" evidence="1">
    <location>
        <begin position="74"/>
        <end position="97"/>
    </location>
</feature>
<dbReference type="InterPro" id="IPR021134">
    <property type="entry name" value="Bestrophin-like"/>
</dbReference>
<name>A0A813D2M9_POLGL</name>
<reference evidence="2" key="1">
    <citation type="submission" date="2021-02" db="EMBL/GenBank/DDBJ databases">
        <authorList>
            <person name="Dougan E. K."/>
            <person name="Rhodes N."/>
            <person name="Thang M."/>
            <person name="Chan C."/>
        </authorList>
    </citation>
    <scope>NUCLEOTIDE SEQUENCE</scope>
</reference>
<dbReference type="EMBL" id="CAJNNV010000308">
    <property type="protein sequence ID" value="CAE8582149.1"/>
    <property type="molecule type" value="Genomic_DNA"/>
</dbReference>
<dbReference type="Proteomes" id="UP000654075">
    <property type="component" value="Unassembled WGS sequence"/>
</dbReference>
<organism evidence="2 3">
    <name type="scientific">Polarella glacialis</name>
    <name type="common">Dinoflagellate</name>
    <dbReference type="NCBI Taxonomy" id="89957"/>
    <lineage>
        <taxon>Eukaryota</taxon>
        <taxon>Sar</taxon>
        <taxon>Alveolata</taxon>
        <taxon>Dinophyceae</taxon>
        <taxon>Suessiales</taxon>
        <taxon>Suessiaceae</taxon>
        <taxon>Polarella</taxon>
    </lineage>
</organism>
<sequence>EEEEAESPREPQEIWQGPLRHTEGLFSTFVHSHDPRNLGARPQCKIVHYDFDGLCRWGGSLGFFTRAGVLRISWSLTIVLSFTLSLAIGTGFVVSVANEEEKMDTSAFDVLQQRVNIMVTFILGFFVQLNISRWWNHREYLRQIHGAVADVLLIMASSGVPREQMRTAARLGLLCQAPLSFASGVL</sequence>
<keyword evidence="1" id="KW-1133">Transmembrane helix</keyword>
<proteinExistence type="predicted"/>
<feature type="non-terminal residue" evidence="2">
    <location>
        <position position="186"/>
    </location>
</feature>
<comment type="caution">
    <text evidence="2">The sequence shown here is derived from an EMBL/GenBank/DDBJ whole genome shotgun (WGS) entry which is preliminary data.</text>
</comment>
<keyword evidence="1" id="KW-0472">Membrane</keyword>
<evidence type="ECO:0000313" key="2">
    <source>
        <dbReference type="EMBL" id="CAE8582149.1"/>
    </source>
</evidence>
<protein>
    <submittedName>
        <fullName evidence="2">Uncharacterized protein</fullName>
    </submittedName>
</protein>
<dbReference type="Pfam" id="PF01062">
    <property type="entry name" value="Bestrophin"/>
    <property type="match status" value="1"/>
</dbReference>
<gene>
    <name evidence="2" type="ORF">PGLA1383_LOCUS1150</name>
</gene>
<keyword evidence="1" id="KW-0812">Transmembrane</keyword>
<dbReference type="AlphaFoldDB" id="A0A813D2M9"/>
<accession>A0A813D2M9</accession>
<dbReference type="GO" id="GO:0005254">
    <property type="term" value="F:chloride channel activity"/>
    <property type="evidence" value="ECO:0007669"/>
    <property type="project" value="InterPro"/>
</dbReference>
<feature type="transmembrane region" description="Helical" evidence="1">
    <location>
        <begin position="117"/>
        <end position="135"/>
    </location>
</feature>
<evidence type="ECO:0000313" key="3">
    <source>
        <dbReference type="Proteomes" id="UP000654075"/>
    </source>
</evidence>